<keyword evidence="1" id="KW-1133">Transmembrane helix</keyword>
<evidence type="ECO:0000313" key="2">
    <source>
        <dbReference type="EMBL" id="OAB86184.1"/>
    </source>
</evidence>
<protein>
    <submittedName>
        <fullName evidence="2">Uncharacterized protein</fullName>
    </submittedName>
</protein>
<keyword evidence="1" id="KW-0472">Membrane</keyword>
<reference evidence="2 3" key="1">
    <citation type="submission" date="2016-01" db="EMBL/GenBank/DDBJ databases">
        <title>Janibacter melonis strain CD11_4 genome sequencing and assembly.</title>
        <authorList>
            <person name="Nair G.R."/>
            <person name="Kaur G."/>
            <person name="Chander A.M."/>
            <person name="Mayilraj S."/>
        </authorList>
    </citation>
    <scope>NUCLEOTIDE SEQUENCE [LARGE SCALE GENOMIC DNA]</scope>
    <source>
        <strain evidence="2 3">CD11-4</strain>
    </source>
</reference>
<sequence>MSYQQPGYPGAAPSPYGAPKKDNTLWWVLGGIGAVVLLCCCGVLGFFGFAAYQADQAIESYSSSSSSGSAGTPVTEGQAVTISDGSIASGWEITSNALGLEPSGIEVTNTTSTAQTYFFYVNFTQGGTEVEDALCTTSSVQPGESATASCLSTVPEGTDYDGLTISTS</sequence>
<feature type="transmembrane region" description="Helical" evidence="1">
    <location>
        <begin position="25"/>
        <end position="52"/>
    </location>
</feature>
<dbReference type="Proteomes" id="UP000076976">
    <property type="component" value="Unassembled WGS sequence"/>
</dbReference>
<accession>A0A176Q924</accession>
<comment type="caution">
    <text evidence="2">The sequence shown here is derived from an EMBL/GenBank/DDBJ whole genome shotgun (WGS) entry which is preliminary data.</text>
</comment>
<name>A0A176Q924_9MICO</name>
<keyword evidence="3" id="KW-1185">Reference proteome</keyword>
<organism evidence="2 3">
    <name type="scientific">Janibacter melonis</name>
    <dbReference type="NCBI Taxonomy" id="262209"/>
    <lineage>
        <taxon>Bacteria</taxon>
        <taxon>Bacillati</taxon>
        <taxon>Actinomycetota</taxon>
        <taxon>Actinomycetes</taxon>
        <taxon>Micrococcales</taxon>
        <taxon>Intrasporangiaceae</taxon>
        <taxon>Janibacter</taxon>
    </lineage>
</organism>
<dbReference type="RefSeq" id="WP_068277769.1">
    <property type="nucleotide sequence ID" value="NZ_JAMAYW010000004.1"/>
</dbReference>
<evidence type="ECO:0000256" key="1">
    <source>
        <dbReference type="SAM" id="Phobius"/>
    </source>
</evidence>
<keyword evidence="1" id="KW-0812">Transmembrane</keyword>
<proteinExistence type="predicted"/>
<gene>
    <name evidence="2" type="ORF">AWH69_14895</name>
</gene>
<dbReference type="EMBL" id="LQZG01000005">
    <property type="protein sequence ID" value="OAB86184.1"/>
    <property type="molecule type" value="Genomic_DNA"/>
</dbReference>
<dbReference type="AlphaFoldDB" id="A0A176Q924"/>
<evidence type="ECO:0000313" key="3">
    <source>
        <dbReference type="Proteomes" id="UP000076976"/>
    </source>
</evidence>